<keyword evidence="4" id="KW-0812">Transmembrane</keyword>
<feature type="region of interest" description="Disordered" evidence="9">
    <location>
        <begin position="83"/>
        <end position="167"/>
    </location>
</feature>
<dbReference type="AlphaFoldDB" id="A0A3L9Y2B2"/>
<evidence type="ECO:0000256" key="1">
    <source>
        <dbReference type="ARBA" id="ARBA00004167"/>
    </source>
</evidence>
<dbReference type="RefSeq" id="WP_121896921.1">
    <property type="nucleotide sequence ID" value="NZ_RCNT01000002.1"/>
</dbReference>
<dbReference type="InterPro" id="IPR018448">
    <property type="entry name" value="TatB"/>
</dbReference>
<reference evidence="10 11" key="1">
    <citation type="submission" date="2018-10" db="EMBL/GenBank/DDBJ databases">
        <authorList>
            <person name="Jung H.S."/>
            <person name="Jeon C.O."/>
        </authorList>
    </citation>
    <scope>NUCLEOTIDE SEQUENCE [LARGE SCALE GENOMIC DNA]</scope>
    <source>
        <strain evidence="10 11">MA-7-27</strain>
    </source>
</reference>
<name>A0A3L9Y2B2_9RHOB</name>
<evidence type="ECO:0000256" key="2">
    <source>
        <dbReference type="ARBA" id="ARBA00022448"/>
    </source>
</evidence>
<organism evidence="10 11">
    <name type="scientific">Rhodophyticola porphyridii</name>
    <dbReference type="NCBI Taxonomy" id="1852017"/>
    <lineage>
        <taxon>Bacteria</taxon>
        <taxon>Pseudomonadati</taxon>
        <taxon>Pseudomonadota</taxon>
        <taxon>Alphaproteobacteria</taxon>
        <taxon>Rhodobacterales</taxon>
        <taxon>Roseobacteraceae</taxon>
        <taxon>Rhodophyticola</taxon>
    </lineage>
</organism>
<evidence type="ECO:0000256" key="8">
    <source>
        <dbReference type="ARBA" id="ARBA00023136"/>
    </source>
</evidence>
<keyword evidence="6" id="KW-1133">Transmembrane helix</keyword>
<keyword evidence="5" id="KW-0653">Protein transport</keyword>
<evidence type="ECO:0000256" key="3">
    <source>
        <dbReference type="ARBA" id="ARBA00022475"/>
    </source>
</evidence>
<evidence type="ECO:0000256" key="4">
    <source>
        <dbReference type="ARBA" id="ARBA00022692"/>
    </source>
</evidence>
<evidence type="ECO:0000256" key="5">
    <source>
        <dbReference type="ARBA" id="ARBA00022927"/>
    </source>
</evidence>
<keyword evidence="8" id="KW-0472">Membrane</keyword>
<evidence type="ECO:0000256" key="6">
    <source>
        <dbReference type="ARBA" id="ARBA00022989"/>
    </source>
</evidence>
<keyword evidence="7" id="KW-0811">Translocation</keyword>
<keyword evidence="2" id="KW-0813">Transport</keyword>
<dbReference type="PANTHER" id="PTHR33162:SF1">
    <property type="entry name" value="SEC-INDEPENDENT PROTEIN TRANSLOCASE PROTEIN TATA, CHLOROPLASTIC"/>
    <property type="match status" value="1"/>
</dbReference>
<accession>A0A3L9Y2B2</accession>
<sequence>MMELLVIGIVALIVVGPKDLPKMFRTFGQITGRIRGMAKDFSRAMDDAAGETGMKDLSKDLRAMSNPKKMGLDAVNKAFEDIDPTKFEEGSETRAMAEKRAAEAKAAREKADAVRRAREDEIRNAKLAAVAPDETPPAAAPDPDGGSASSEETQIEPAEPRTGTGTA</sequence>
<feature type="compositionally biased region" description="Basic and acidic residues" evidence="9">
    <location>
        <begin position="83"/>
        <end position="124"/>
    </location>
</feature>
<keyword evidence="3" id="KW-1003">Cell membrane</keyword>
<dbReference type="GO" id="GO:0043953">
    <property type="term" value="P:protein transport by the Tat complex"/>
    <property type="evidence" value="ECO:0007669"/>
    <property type="project" value="InterPro"/>
</dbReference>
<dbReference type="NCBIfam" id="TIGR01410">
    <property type="entry name" value="tatB"/>
    <property type="match status" value="1"/>
</dbReference>
<dbReference type="EMBL" id="RCNT01000002">
    <property type="protein sequence ID" value="RMA42984.1"/>
    <property type="molecule type" value="Genomic_DNA"/>
</dbReference>
<evidence type="ECO:0000313" key="11">
    <source>
        <dbReference type="Proteomes" id="UP000281343"/>
    </source>
</evidence>
<dbReference type="GO" id="GO:0016020">
    <property type="term" value="C:membrane"/>
    <property type="evidence" value="ECO:0007669"/>
    <property type="project" value="UniProtKB-SubCell"/>
</dbReference>
<gene>
    <name evidence="10" type="primary">tatB</name>
    <name evidence="10" type="ORF">D9R08_04880</name>
</gene>
<evidence type="ECO:0000313" key="10">
    <source>
        <dbReference type="EMBL" id="RMA42984.1"/>
    </source>
</evidence>
<keyword evidence="11" id="KW-1185">Reference proteome</keyword>
<dbReference type="Pfam" id="PF02416">
    <property type="entry name" value="TatA_B_E"/>
    <property type="match status" value="1"/>
</dbReference>
<dbReference type="GO" id="GO:0008320">
    <property type="term" value="F:protein transmembrane transporter activity"/>
    <property type="evidence" value="ECO:0007669"/>
    <property type="project" value="InterPro"/>
</dbReference>
<dbReference type="Proteomes" id="UP000281343">
    <property type="component" value="Unassembled WGS sequence"/>
</dbReference>
<comment type="subcellular location">
    <subcellularLocation>
        <location evidence="1">Membrane</location>
        <topology evidence="1">Single-pass membrane protein</topology>
    </subcellularLocation>
</comment>
<evidence type="ECO:0000256" key="7">
    <source>
        <dbReference type="ARBA" id="ARBA00023010"/>
    </source>
</evidence>
<protein>
    <submittedName>
        <fullName evidence="10">Twin-arginine translocase subunit TatB</fullName>
    </submittedName>
</protein>
<dbReference type="PANTHER" id="PTHR33162">
    <property type="entry name" value="SEC-INDEPENDENT PROTEIN TRANSLOCASE PROTEIN TATA, CHLOROPLASTIC"/>
    <property type="match status" value="1"/>
</dbReference>
<dbReference type="Gene3D" id="1.20.5.3310">
    <property type="match status" value="1"/>
</dbReference>
<comment type="caution">
    <text evidence="10">The sequence shown here is derived from an EMBL/GenBank/DDBJ whole genome shotgun (WGS) entry which is preliminary data.</text>
</comment>
<evidence type="ECO:0000256" key="9">
    <source>
        <dbReference type="SAM" id="MobiDB-lite"/>
    </source>
</evidence>
<dbReference type="OrthoDB" id="7206969at2"/>
<dbReference type="InterPro" id="IPR003369">
    <property type="entry name" value="TatA/B/E"/>
</dbReference>
<proteinExistence type="predicted"/>